<protein>
    <recommendedName>
        <fullName evidence="1">BTB domain-containing protein</fullName>
    </recommendedName>
</protein>
<dbReference type="InterPro" id="IPR000210">
    <property type="entry name" value="BTB/POZ_dom"/>
</dbReference>
<accession>A0A9P3CEL9</accession>
<evidence type="ECO:0000313" key="3">
    <source>
        <dbReference type="Proteomes" id="UP000825890"/>
    </source>
</evidence>
<dbReference type="Proteomes" id="UP000825890">
    <property type="component" value="Unassembled WGS sequence"/>
</dbReference>
<evidence type="ECO:0000313" key="2">
    <source>
        <dbReference type="EMBL" id="GIZ37303.1"/>
    </source>
</evidence>
<dbReference type="AlphaFoldDB" id="A0A9P3CEL9"/>
<keyword evidence="3" id="KW-1185">Reference proteome</keyword>
<dbReference type="InterPro" id="IPR011333">
    <property type="entry name" value="SKP1/BTB/POZ_sf"/>
</dbReference>
<dbReference type="RefSeq" id="XP_044651790.1">
    <property type="nucleotide sequence ID" value="XM_044795855.1"/>
</dbReference>
<name>A0A9P3CEL9_9PEZI</name>
<comment type="caution">
    <text evidence="2">The sequence shown here is derived from an EMBL/GenBank/DDBJ whole genome shotgun (WGS) entry which is preliminary data.</text>
</comment>
<dbReference type="OrthoDB" id="1022638at2759"/>
<dbReference type="PANTHER" id="PTHR47843:SF2">
    <property type="entry name" value="BTB DOMAIN-CONTAINING PROTEIN"/>
    <property type="match status" value="1"/>
</dbReference>
<organism evidence="2 3">
    <name type="scientific">Cercospora kikuchii</name>
    <dbReference type="NCBI Taxonomy" id="84275"/>
    <lineage>
        <taxon>Eukaryota</taxon>
        <taxon>Fungi</taxon>
        <taxon>Dikarya</taxon>
        <taxon>Ascomycota</taxon>
        <taxon>Pezizomycotina</taxon>
        <taxon>Dothideomycetes</taxon>
        <taxon>Dothideomycetidae</taxon>
        <taxon>Mycosphaerellales</taxon>
        <taxon>Mycosphaerellaceae</taxon>
        <taxon>Cercospora</taxon>
    </lineage>
</organism>
<gene>
    <name evidence="2" type="ORF">CKM354_000075300</name>
</gene>
<dbReference type="Gene3D" id="3.30.710.10">
    <property type="entry name" value="Potassium Channel Kv1.1, Chain A"/>
    <property type="match status" value="1"/>
</dbReference>
<dbReference type="CDD" id="cd18186">
    <property type="entry name" value="BTB_POZ_ZBTB_KLHL-like"/>
    <property type="match status" value="1"/>
</dbReference>
<evidence type="ECO:0000259" key="1">
    <source>
        <dbReference type="PROSITE" id="PS50097"/>
    </source>
</evidence>
<dbReference type="PANTHER" id="PTHR47843">
    <property type="entry name" value="BTB DOMAIN-CONTAINING PROTEIN-RELATED"/>
    <property type="match status" value="1"/>
</dbReference>
<dbReference type="EMBL" id="BOLY01000001">
    <property type="protein sequence ID" value="GIZ37303.1"/>
    <property type="molecule type" value="Genomic_DNA"/>
</dbReference>
<feature type="domain" description="BTB" evidence="1">
    <location>
        <begin position="16"/>
        <end position="87"/>
    </location>
</feature>
<dbReference type="PROSITE" id="PS50097">
    <property type="entry name" value="BTB"/>
    <property type="match status" value="1"/>
</dbReference>
<dbReference type="Pfam" id="PF00651">
    <property type="entry name" value="BTB"/>
    <property type="match status" value="1"/>
</dbReference>
<dbReference type="GeneID" id="68286328"/>
<proteinExistence type="predicted"/>
<reference evidence="2 3" key="1">
    <citation type="submission" date="2021-01" db="EMBL/GenBank/DDBJ databases">
        <title>Cercospora kikuchii MAFF 305040 whole genome shotgun sequence.</title>
        <authorList>
            <person name="Kashiwa T."/>
            <person name="Suzuki T."/>
        </authorList>
    </citation>
    <scope>NUCLEOTIDE SEQUENCE [LARGE SCALE GENOMIC DNA]</scope>
    <source>
        <strain evidence="2 3">MAFF 305040</strain>
    </source>
</reference>
<sequence>MADVPQASKKRRYASAIITLVVGQDEESVSFHVHEDLLREHSHFFDAALKNQWKEAQERKIALPEDKPDIVDMYVQWLYGGKIEAAVPETWHRAFPNAIMEAWTSSIDQPNANGSRYLTSVRTLSEIYQNTTSGSPVRQFLVHIWATYRRDHWMRSDDDVERLLECPEFLLDLARATVPKPANPYQSLHEMRKKWLYDV</sequence>
<dbReference type="SUPFAM" id="SSF54695">
    <property type="entry name" value="POZ domain"/>
    <property type="match status" value="1"/>
</dbReference>